<organism evidence="1 2">
    <name type="scientific">Somion occarium</name>
    <dbReference type="NCBI Taxonomy" id="3059160"/>
    <lineage>
        <taxon>Eukaryota</taxon>
        <taxon>Fungi</taxon>
        <taxon>Dikarya</taxon>
        <taxon>Basidiomycota</taxon>
        <taxon>Agaricomycotina</taxon>
        <taxon>Agaricomycetes</taxon>
        <taxon>Polyporales</taxon>
        <taxon>Cerrenaceae</taxon>
        <taxon>Somion</taxon>
    </lineage>
</organism>
<reference evidence="2" key="1">
    <citation type="submission" date="2024-04" db="EMBL/GenBank/DDBJ databases">
        <authorList>
            <person name="Shaw F."/>
            <person name="Minotto A."/>
        </authorList>
    </citation>
    <scope>NUCLEOTIDE SEQUENCE [LARGE SCALE GENOMIC DNA]</scope>
</reference>
<name>A0ABP1D6H3_9APHY</name>
<accession>A0ABP1D6H3</accession>
<dbReference type="Proteomes" id="UP001497453">
    <property type="component" value="Chromosome 2"/>
</dbReference>
<gene>
    <name evidence="1" type="ORF">GFSPODELE1_LOCUS3985</name>
</gene>
<proteinExistence type="predicted"/>
<keyword evidence="2" id="KW-1185">Reference proteome</keyword>
<evidence type="ECO:0000313" key="1">
    <source>
        <dbReference type="EMBL" id="CAL1702309.1"/>
    </source>
</evidence>
<protein>
    <submittedName>
        <fullName evidence="1">Uncharacterized protein</fullName>
    </submittedName>
</protein>
<dbReference type="EMBL" id="OZ037945">
    <property type="protein sequence ID" value="CAL1702309.1"/>
    <property type="molecule type" value="Genomic_DNA"/>
</dbReference>
<sequence>MSSAALRSTTRFPTALRRFASSQASASSNAAASSSKSSLPPHKLRALISLYHKSDKFITPDTLDEAIDRAFSETGVVSSMSAAESDYAVLVNELNARRKDPKIGNTGVSAYATNTEFVDRWSDTKSVREHRVQNALFGTEGYGRAGLEVLEEERERISKHLQSDRKS</sequence>
<evidence type="ECO:0000313" key="2">
    <source>
        <dbReference type="Proteomes" id="UP001497453"/>
    </source>
</evidence>